<dbReference type="Gene3D" id="3.50.50.60">
    <property type="entry name" value="FAD/NAD(P)-binding domain"/>
    <property type="match status" value="2"/>
</dbReference>
<dbReference type="Proteomes" id="UP000598996">
    <property type="component" value="Unassembled WGS sequence"/>
</dbReference>
<evidence type="ECO:0000256" key="3">
    <source>
        <dbReference type="ARBA" id="ARBA00022827"/>
    </source>
</evidence>
<reference evidence="7 8" key="1">
    <citation type="submission" date="2021-01" db="EMBL/GenBank/DDBJ databases">
        <title>Actinoplanes sp. nov. LDG1-01 isolated from lichen.</title>
        <authorList>
            <person name="Saeng-In P."/>
            <person name="Phongsopitanun W."/>
            <person name="Kanchanasin P."/>
            <person name="Yuki M."/>
            <person name="Kudo T."/>
            <person name="Ohkuma M."/>
            <person name="Tanasupawat S."/>
        </authorList>
    </citation>
    <scope>NUCLEOTIDE SEQUENCE [LARGE SCALE GENOMIC DNA]</scope>
    <source>
        <strain evidence="7 8">LDG1-01</strain>
    </source>
</reference>
<dbReference type="Pfam" id="PF07992">
    <property type="entry name" value="Pyr_redox_2"/>
    <property type="match status" value="1"/>
</dbReference>
<gene>
    <name evidence="7" type="ORF">JKJ07_16915</name>
</gene>
<organism evidence="7 8">
    <name type="scientific">Paractinoplanes lichenicola</name>
    <dbReference type="NCBI Taxonomy" id="2802976"/>
    <lineage>
        <taxon>Bacteria</taxon>
        <taxon>Bacillati</taxon>
        <taxon>Actinomycetota</taxon>
        <taxon>Actinomycetes</taxon>
        <taxon>Micromonosporales</taxon>
        <taxon>Micromonosporaceae</taxon>
        <taxon>Paractinoplanes</taxon>
    </lineage>
</organism>
<dbReference type="SUPFAM" id="SSF51905">
    <property type="entry name" value="FAD/NAD(P)-binding domain"/>
    <property type="match status" value="2"/>
</dbReference>
<comment type="caution">
    <text evidence="7">The sequence shown here is derived from an EMBL/GenBank/DDBJ whole genome shotgun (WGS) entry which is preliminary data.</text>
</comment>
<dbReference type="InterPro" id="IPR036188">
    <property type="entry name" value="FAD/NAD-bd_sf"/>
</dbReference>
<evidence type="ECO:0000259" key="5">
    <source>
        <dbReference type="Pfam" id="PF07992"/>
    </source>
</evidence>
<evidence type="ECO:0000256" key="1">
    <source>
        <dbReference type="ARBA" id="ARBA00001974"/>
    </source>
</evidence>
<keyword evidence="3" id="KW-0274">FAD</keyword>
<name>A0ABS1VMM2_9ACTN</name>
<dbReference type="PRINTS" id="PR00411">
    <property type="entry name" value="PNDRDTASEI"/>
</dbReference>
<evidence type="ECO:0000256" key="2">
    <source>
        <dbReference type="ARBA" id="ARBA00022630"/>
    </source>
</evidence>
<dbReference type="Pfam" id="PF14759">
    <property type="entry name" value="Reductase_C"/>
    <property type="match status" value="1"/>
</dbReference>
<keyword evidence="8" id="KW-1185">Reference proteome</keyword>
<dbReference type="PANTHER" id="PTHR43557:SF2">
    <property type="entry name" value="RIESKE DOMAIN-CONTAINING PROTEIN-RELATED"/>
    <property type="match status" value="1"/>
</dbReference>
<dbReference type="Gene3D" id="3.30.390.30">
    <property type="match status" value="1"/>
</dbReference>
<dbReference type="PRINTS" id="PR00368">
    <property type="entry name" value="FADPNR"/>
</dbReference>
<accession>A0ABS1VMM2</accession>
<dbReference type="InterPro" id="IPR028202">
    <property type="entry name" value="Reductase_C"/>
</dbReference>
<dbReference type="InterPro" id="IPR050446">
    <property type="entry name" value="FAD-oxidoreductase/Apoptosis"/>
</dbReference>
<evidence type="ECO:0000259" key="6">
    <source>
        <dbReference type="Pfam" id="PF14759"/>
    </source>
</evidence>
<protein>
    <submittedName>
        <fullName evidence="7">FAD-dependent oxidoreductase</fullName>
    </submittedName>
</protein>
<evidence type="ECO:0000313" key="8">
    <source>
        <dbReference type="Proteomes" id="UP000598996"/>
    </source>
</evidence>
<proteinExistence type="predicted"/>
<keyword evidence="2" id="KW-0285">Flavoprotein</keyword>
<comment type="cofactor">
    <cofactor evidence="1">
        <name>FAD</name>
        <dbReference type="ChEBI" id="CHEBI:57692"/>
    </cofactor>
</comment>
<evidence type="ECO:0000313" key="7">
    <source>
        <dbReference type="EMBL" id="MBL7255982.1"/>
    </source>
</evidence>
<feature type="domain" description="FAD/NAD(P)-binding" evidence="5">
    <location>
        <begin position="7"/>
        <end position="309"/>
    </location>
</feature>
<sequence>MSDTDGVLVIGACQAGIQLACSLREYGYPDPITVVGAERHAPYQRPPLSKAVLHGETTPGALALRSEAFYADHGIALALGERITRVDRSTGVAHALSGRAFAFGRLALAVGARPRRLPVPGADLGGVLYLRDADDALALKHALANAGHVVVIGGGFIGLEVAASARRLGHRVTVALLEDRLLGRAVGEATSAFFHGAHTRRGVQVHLGVQPVQFYGDDRGNVRGVELSDGRHITADLVVVGIGAVPRTELAEQLGLDISNGIVVDAHGVTSDGTTVAAGDCVACPPPVDLPDLPARIRFESVNTAIEQAKVAAATIAGRPVPYRVVPWFWSDQFNLKLQVAGLSSGHDRYVLRGDPEMEKFAVLYYAGERLIAGDFVNRPADFLAVKAALAGGRTISPAAATDVAVPLKKLVLT</sequence>
<evidence type="ECO:0000256" key="4">
    <source>
        <dbReference type="ARBA" id="ARBA00023002"/>
    </source>
</evidence>
<dbReference type="RefSeq" id="WP_202992503.1">
    <property type="nucleotide sequence ID" value="NZ_JAENHO010000004.1"/>
</dbReference>
<dbReference type="SUPFAM" id="SSF55424">
    <property type="entry name" value="FAD/NAD-linked reductases, dimerisation (C-terminal) domain"/>
    <property type="match status" value="1"/>
</dbReference>
<keyword evidence="4" id="KW-0560">Oxidoreductase</keyword>
<feature type="domain" description="Reductase C-terminal" evidence="6">
    <location>
        <begin position="328"/>
        <end position="412"/>
    </location>
</feature>
<dbReference type="InterPro" id="IPR016156">
    <property type="entry name" value="FAD/NAD-linked_Rdtase_dimer_sf"/>
</dbReference>
<dbReference type="PANTHER" id="PTHR43557">
    <property type="entry name" value="APOPTOSIS-INDUCING FACTOR 1"/>
    <property type="match status" value="1"/>
</dbReference>
<dbReference type="InterPro" id="IPR023753">
    <property type="entry name" value="FAD/NAD-binding_dom"/>
</dbReference>
<dbReference type="EMBL" id="JAENHO010000004">
    <property type="protein sequence ID" value="MBL7255982.1"/>
    <property type="molecule type" value="Genomic_DNA"/>
</dbReference>